<dbReference type="SMART" id="SM00388">
    <property type="entry name" value="HisKA"/>
    <property type="match status" value="1"/>
</dbReference>
<dbReference type="SUPFAM" id="SSF55874">
    <property type="entry name" value="ATPase domain of HSP90 chaperone/DNA topoisomerase II/histidine kinase"/>
    <property type="match status" value="1"/>
</dbReference>
<dbReference type="RefSeq" id="WP_078364417.1">
    <property type="nucleotide sequence ID" value="NZ_MTJN01000002.1"/>
</dbReference>
<evidence type="ECO:0000256" key="7">
    <source>
        <dbReference type="ARBA" id="ARBA00022777"/>
    </source>
</evidence>
<dbReference type="EC" id="2.7.13.3" evidence="3"/>
<evidence type="ECO:0000313" key="15">
    <source>
        <dbReference type="EMBL" id="OOV06603.1"/>
    </source>
</evidence>
<dbReference type="Gene3D" id="3.30.565.10">
    <property type="entry name" value="Histidine kinase-like ATPase, C-terminal domain"/>
    <property type="match status" value="1"/>
</dbReference>
<evidence type="ECO:0000256" key="10">
    <source>
        <dbReference type="ARBA" id="ARBA00023136"/>
    </source>
</evidence>
<dbReference type="InterPro" id="IPR003594">
    <property type="entry name" value="HATPase_dom"/>
</dbReference>
<proteinExistence type="predicted"/>
<evidence type="ECO:0000259" key="14">
    <source>
        <dbReference type="PROSITE" id="PS50885"/>
    </source>
</evidence>
<keyword evidence="6 12" id="KW-0812">Transmembrane</keyword>
<keyword evidence="9" id="KW-0902">Two-component regulatory system</keyword>
<keyword evidence="5" id="KW-0808">Transferase</keyword>
<dbReference type="Pfam" id="PF00672">
    <property type="entry name" value="HAMP"/>
    <property type="match status" value="1"/>
</dbReference>
<dbReference type="GO" id="GO:0000155">
    <property type="term" value="F:phosphorelay sensor kinase activity"/>
    <property type="evidence" value="ECO:0007669"/>
    <property type="project" value="InterPro"/>
</dbReference>
<dbReference type="AlphaFoldDB" id="A0A1T1ARH9"/>
<dbReference type="STRING" id="28066.RF819_07535"/>
<evidence type="ECO:0000256" key="8">
    <source>
        <dbReference type="ARBA" id="ARBA00022989"/>
    </source>
</evidence>
<feature type="domain" description="Histidine kinase" evidence="13">
    <location>
        <begin position="141"/>
        <end position="350"/>
    </location>
</feature>
<dbReference type="PRINTS" id="PR00344">
    <property type="entry name" value="BCTRLSENSOR"/>
</dbReference>
<dbReference type="SUPFAM" id="SSF47384">
    <property type="entry name" value="Homodimeric domain of signal transducing histidine kinase"/>
    <property type="match status" value="1"/>
</dbReference>
<feature type="transmembrane region" description="Helical" evidence="12">
    <location>
        <begin position="12"/>
        <end position="36"/>
    </location>
</feature>
<dbReference type="SUPFAM" id="SSF158472">
    <property type="entry name" value="HAMP domain-like"/>
    <property type="match status" value="1"/>
</dbReference>
<name>A0A1T1ARH9_RHOFE</name>
<keyword evidence="8 12" id="KW-1133">Transmembrane helix</keyword>
<dbReference type="InterPro" id="IPR005467">
    <property type="entry name" value="His_kinase_dom"/>
</dbReference>
<evidence type="ECO:0000256" key="11">
    <source>
        <dbReference type="SAM" id="MobiDB-lite"/>
    </source>
</evidence>
<dbReference type="SMART" id="SM00387">
    <property type="entry name" value="HATPase_c"/>
    <property type="match status" value="1"/>
</dbReference>
<dbReference type="PROSITE" id="PS50109">
    <property type="entry name" value="HIS_KIN"/>
    <property type="match status" value="1"/>
</dbReference>
<comment type="catalytic activity">
    <reaction evidence="1">
        <text>ATP + protein L-histidine = ADP + protein N-phospho-L-histidine.</text>
        <dbReference type="EC" id="2.7.13.3"/>
    </reaction>
</comment>
<dbReference type="CDD" id="cd06225">
    <property type="entry name" value="HAMP"/>
    <property type="match status" value="1"/>
</dbReference>
<gene>
    <name evidence="15" type="ORF">RF819_07535</name>
</gene>
<evidence type="ECO:0000256" key="5">
    <source>
        <dbReference type="ARBA" id="ARBA00022679"/>
    </source>
</evidence>
<dbReference type="PANTHER" id="PTHR45436">
    <property type="entry name" value="SENSOR HISTIDINE KINASE YKOH"/>
    <property type="match status" value="1"/>
</dbReference>
<dbReference type="PROSITE" id="PS50885">
    <property type="entry name" value="HAMP"/>
    <property type="match status" value="1"/>
</dbReference>
<sequence>MKLVGLSRRIALSMMAMALGAILLVVTTSYAFYSLWEQYWPDNPPTESIVPTGPEWAWLIATTLASLGLAAVLAVNLSRRILAPLNSLTEAIRRVAQGDLSARASADDRSLGEATQLVDDFNLLADKLQRMSKEQVFWNAAIAHELRTPVTILRGRLHGLAEGVFAPEEAQFRSLLLQVEGLNQLIEDLRVVSLAESGHLDVRVQQVDLGAEIRSVVGLVAASLAKAGLRPILDLQVQHACCDPARIRQALLAILENARKHAVPGTIRVLTRLDDGQFRLIVVDEGPGIAEDFLPHVFTAFRRSPQARGSGSGLGLAVVAAIAQAHGGQAKCYPSPETGTTFEMCWPHHDDLGVTEPPRAPQSPSAAEPPRD</sequence>
<keyword evidence="4" id="KW-0597">Phosphoprotein</keyword>
<dbReference type="Pfam" id="PF02518">
    <property type="entry name" value="HATPase_c"/>
    <property type="match status" value="1"/>
</dbReference>
<dbReference type="InterPro" id="IPR003660">
    <property type="entry name" value="HAMP_dom"/>
</dbReference>
<keyword evidence="7 15" id="KW-0418">Kinase</keyword>
<keyword evidence="16" id="KW-1185">Reference proteome</keyword>
<dbReference type="PANTHER" id="PTHR45436:SF5">
    <property type="entry name" value="SENSOR HISTIDINE KINASE TRCS"/>
    <property type="match status" value="1"/>
</dbReference>
<dbReference type="Pfam" id="PF00512">
    <property type="entry name" value="HisKA"/>
    <property type="match status" value="1"/>
</dbReference>
<dbReference type="Proteomes" id="UP000190750">
    <property type="component" value="Unassembled WGS sequence"/>
</dbReference>
<comment type="subcellular location">
    <subcellularLocation>
        <location evidence="2">Membrane</location>
    </subcellularLocation>
</comment>
<reference evidence="15 16" key="1">
    <citation type="submission" date="2017-01" db="EMBL/GenBank/DDBJ databases">
        <title>Genome sequencing of Rhodoferax fermentans JCM 7819.</title>
        <authorList>
            <person name="Kim Y.J."/>
            <person name="Farh M.E.-A."/>
            <person name="Yang D.-C."/>
        </authorList>
    </citation>
    <scope>NUCLEOTIDE SEQUENCE [LARGE SCALE GENOMIC DNA]</scope>
    <source>
        <strain evidence="15 16">JCM 7819</strain>
    </source>
</reference>
<dbReference type="InterPro" id="IPR004358">
    <property type="entry name" value="Sig_transdc_His_kin-like_C"/>
</dbReference>
<evidence type="ECO:0000256" key="4">
    <source>
        <dbReference type="ARBA" id="ARBA00022553"/>
    </source>
</evidence>
<evidence type="ECO:0000313" key="16">
    <source>
        <dbReference type="Proteomes" id="UP000190750"/>
    </source>
</evidence>
<organism evidence="15 16">
    <name type="scientific">Rhodoferax fermentans</name>
    <dbReference type="NCBI Taxonomy" id="28066"/>
    <lineage>
        <taxon>Bacteria</taxon>
        <taxon>Pseudomonadati</taxon>
        <taxon>Pseudomonadota</taxon>
        <taxon>Betaproteobacteria</taxon>
        <taxon>Burkholderiales</taxon>
        <taxon>Comamonadaceae</taxon>
        <taxon>Rhodoferax</taxon>
    </lineage>
</organism>
<protein>
    <recommendedName>
        <fullName evidence="3">histidine kinase</fullName>
        <ecNumber evidence="3">2.7.13.3</ecNumber>
    </recommendedName>
</protein>
<dbReference type="Gene3D" id="6.10.340.10">
    <property type="match status" value="1"/>
</dbReference>
<dbReference type="InterPro" id="IPR050428">
    <property type="entry name" value="TCS_sensor_his_kinase"/>
</dbReference>
<comment type="caution">
    <text evidence="15">The sequence shown here is derived from an EMBL/GenBank/DDBJ whole genome shotgun (WGS) entry which is preliminary data.</text>
</comment>
<dbReference type="EMBL" id="MTJN01000002">
    <property type="protein sequence ID" value="OOV06603.1"/>
    <property type="molecule type" value="Genomic_DNA"/>
</dbReference>
<feature type="domain" description="HAMP" evidence="14">
    <location>
        <begin position="79"/>
        <end position="133"/>
    </location>
</feature>
<evidence type="ECO:0000259" key="13">
    <source>
        <dbReference type="PROSITE" id="PS50109"/>
    </source>
</evidence>
<dbReference type="OrthoDB" id="9804645at2"/>
<dbReference type="SMART" id="SM00304">
    <property type="entry name" value="HAMP"/>
    <property type="match status" value="1"/>
</dbReference>
<evidence type="ECO:0000256" key="2">
    <source>
        <dbReference type="ARBA" id="ARBA00004370"/>
    </source>
</evidence>
<evidence type="ECO:0000256" key="12">
    <source>
        <dbReference type="SAM" id="Phobius"/>
    </source>
</evidence>
<accession>A0A1T1ARH9</accession>
<dbReference type="InterPro" id="IPR036890">
    <property type="entry name" value="HATPase_C_sf"/>
</dbReference>
<dbReference type="Gene3D" id="1.10.287.130">
    <property type="match status" value="1"/>
</dbReference>
<evidence type="ECO:0000256" key="6">
    <source>
        <dbReference type="ARBA" id="ARBA00022692"/>
    </source>
</evidence>
<dbReference type="InterPro" id="IPR003661">
    <property type="entry name" value="HisK_dim/P_dom"/>
</dbReference>
<evidence type="ECO:0000256" key="3">
    <source>
        <dbReference type="ARBA" id="ARBA00012438"/>
    </source>
</evidence>
<evidence type="ECO:0000256" key="1">
    <source>
        <dbReference type="ARBA" id="ARBA00000085"/>
    </source>
</evidence>
<dbReference type="CDD" id="cd00082">
    <property type="entry name" value="HisKA"/>
    <property type="match status" value="1"/>
</dbReference>
<dbReference type="GO" id="GO:0005886">
    <property type="term" value="C:plasma membrane"/>
    <property type="evidence" value="ECO:0007669"/>
    <property type="project" value="TreeGrafter"/>
</dbReference>
<feature type="transmembrane region" description="Helical" evidence="12">
    <location>
        <begin position="56"/>
        <end position="77"/>
    </location>
</feature>
<evidence type="ECO:0000256" key="9">
    <source>
        <dbReference type="ARBA" id="ARBA00023012"/>
    </source>
</evidence>
<dbReference type="InterPro" id="IPR036097">
    <property type="entry name" value="HisK_dim/P_sf"/>
</dbReference>
<feature type="region of interest" description="Disordered" evidence="11">
    <location>
        <begin position="348"/>
        <end position="372"/>
    </location>
</feature>
<keyword evidence="10 12" id="KW-0472">Membrane</keyword>
<dbReference type="CDD" id="cd00075">
    <property type="entry name" value="HATPase"/>
    <property type="match status" value="1"/>
</dbReference>